<proteinExistence type="predicted"/>
<dbReference type="Proteomes" id="UP000028302">
    <property type="component" value="Unassembled WGS sequence"/>
</dbReference>
<gene>
    <name evidence="1" type="ORF">C41B8_08450</name>
</gene>
<evidence type="ECO:0008006" key="3">
    <source>
        <dbReference type="Google" id="ProtNLM"/>
    </source>
</evidence>
<dbReference type="AlphaFoldDB" id="A0A084IM98"/>
<evidence type="ECO:0000313" key="1">
    <source>
        <dbReference type="EMBL" id="KEZ77832.1"/>
    </source>
</evidence>
<keyword evidence="2" id="KW-1185">Reference proteome</keyword>
<dbReference type="STRING" id="1304275.C41B8_08450"/>
<name>A0A084IM98_SALHC</name>
<dbReference type="Pfam" id="PF18982">
    <property type="entry name" value="JetA"/>
    <property type="match status" value="1"/>
</dbReference>
<dbReference type="InterPro" id="IPR043773">
    <property type="entry name" value="JetA"/>
</dbReference>
<evidence type="ECO:0000313" key="2">
    <source>
        <dbReference type="Proteomes" id="UP000028302"/>
    </source>
</evidence>
<organism evidence="1 2">
    <name type="scientific">Salinisphaera hydrothermalis (strain C41B8)</name>
    <dbReference type="NCBI Taxonomy" id="1304275"/>
    <lineage>
        <taxon>Bacteria</taxon>
        <taxon>Pseudomonadati</taxon>
        <taxon>Pseudomonadota</taxon>
        <taxon>Gammaproteobacteria</taxon>
        <taxon>Salinisphaerales</taxon>
        <taxon>Salinisphaeraceae</taxon>
        <taxon>Salinisphaera</taxon>
    </lineage>
</organism>
<dbReference type="eggNOG" id="ENOG502ZA5F">
    <property type="taxonomic scope" value="Bacteria"/>
</dbReference>
<comment type="caution">
    <text evidence="1">The sequence shown here is derived from an EMBL/GenBank/DDBJ whole genome shotgun (WGS) entry which is preliminary data.</text>
</comment>
<protein>
    <recommendedName>
        <fullName evidence="3">TIGR02677 family protein</fullName>
    </recommendedName>
</protein>
<reference evidence="1 2" key="1">
    <citation type="submission" date="2013-03" db="EMBL/GenBank/DDBJ databases">
        <title>Salinisphaera hydrothermalis C41B8 Genome Sequencing.</title>
        <authorList>
            <person name="Li C."/>
            <person name="Lai Q."/>
            <person name="Shao Z."/>
        </authorList>
    </citation>
    <scope>NUCLEOTIDE SEQUENCE [LARGE SCALE GENOMIC DNA]</scope>
    <source>
        <strain evidence="1 2">C41B8</strain>
    </source>
</reference>
<sequence length="460" mass="52435">MIVRLYEDHFSAEAELPESGYYLKHDLVPPIERYLAHEADWAEEEGITHDTPVNVRANNTLAYLIDCGWFVETRVVLNRTIEMRPDVAQFLQMLLEFTERGPRFIGGKVQVIYGTLKNIVDDPAGQADAFFETAKLVRDLVNGVAATRTQVSELMSSLRDIDEAGTYVEAFFNSYIEQIYIADYSDLRTTNHPLRRRREILDLVLELKINEEKRAQLLSWYRQQKWGRLTPEQALDRDFRRYDIFERIEEHLDRLNRVVATANRQAMSYIQYTMRTRQNFDRVIDRSIEIVSSAAGGHAEPATWIEAPLAAGIGLSEATLATPSTPRRPPQRRTLKKREISPRQIALNNLRKAMSDHRRTDPATVSHYLEMALGDDDELSSDELPIETVNNLCVFLTLPRVAALNQGTTQTVHHTSGVAGGPTQRRVALPGLELAIDADNPIDNAYVRAPRVTIRRTARK</sequence>
<accession>A0A084IM98</accession>
<dbReference type="EMBL" id="APNK01000009">
    <property type="protein sequence ID" value="KEZ77832.1"/>
    <property type="molecule type" value="Genomic_DNA"/>
</dbReference>